<name>A0ABR4APU7_9LECA</name>
<accession>A0ABR4APU7</accession>
<evidence type="ECO:0000256" key="4">
    <source>
        <dbReference type="ARBA" id="ARBA00023015"/>
    </source>
</evidence>
<dbReference type="Proteomes" id="UP001590951">
    <property type="component" value="Unassembled WGS sequence"/>
</dbReference>
<protein>
    <recommendedName>
        <fullName evidence="3 9">Mediator of RNA polymerase II transcription subunit 8</fullName>
    </recommendedName>
    <alternativeName>
        <fullName evidence="8 9">Mediator complex subunit 8</fullName>
    </alternativeName>
</protein>
<evidence type="ECO:0000256" key="6">
    <source>
        <dbReference type="ARBA" id="ARBA00023163"/>
    </source>
</evidence>
<feature type="compositionally biased region" description="Basic and acidic residues" evidence="10">
    <location>
        <begin position="105"/>
        <end position="122"/>
    </location>
</feature>
<comment type="function">
    <text evidence="9">Component of the Mediator complex, a coactivator involved in the regulated transcription of nearly all RNA polymerase II-dependent genes. Mediator functions as a bridge to convey information from gene-specific regulatory proteins to the basal RNA polymerase II transcription machinery. Mediator is recruited to promoters by direct interactions with regulatory proteins and serves as a scaffold for the assembly of a functional preinitiation complex with RNA polymerase II and the general transcription factors.</text>
</comment>
<dbReference type="Pfam" id="PF10232">
    <property type="entry name" value="Med8"/>
    <property type="match status" value="1"/>
</dbReference>
<dbReference type="PANTHER" id="PTHR13074">
    <property type="entry name" value="MEDIATOR OF RNA POLYMERASE II TRANSCRIPTION SUBUNIT 8"/>
    <property type="match status" value="1"/>
</dbReference>
<organism evidence="11 12">
    <name type="scientific">Lepraria finkii</name>
    <dbReference type="NCBI Taxonomy" id="1340010"/>
    <lineage>
        <taxon>Eukaryota</taxon>
        <taxon>Fungi</taxon>
        <taxon>Dikarya</taxon>
        <taxon>Ascomycota</taxon>
        <taxon>Pezizomycotina</taxon>
        <taxon>Lecanoromycetes</taxon>
        <taxon>OSLEUM clade</taxon>
        <taxon>Lecanoromycetidae</taxon>
        <taxon>Lecanorales</taxon>
        <taxon>Lecanorineae</taxon>
        <taxon>Stereocaulaceae</taxon>
        <taxon>Lepraria</taxon>
    </lineage>
</organism>
<evidence type="ECO:0000313" key="11">
    <source>
        <dbReference type="EMBL" id="KAL2047750.1"/>
    </source>
</evidence>
<evidence type="ECO:0000256" key="7">
    <source>
        <dbReference type="ARBA" id="ARBA00023242"/>
    </source>
</evidence>
<dbReference type="Gene3D" id="1.20.58.1710">
    <property type="match status" value="1"/>
</dbReference>
<evidence type="ECO:0000313" key="12">
    <source>
        <dbReference type="Proteomes" id="UP001590951"/>
    </source>
</evidence>
<evidence type="ECO:0000256" key="1">
    <source>
        <dbReference type="ARBA" id="ARBA00004123"/>
    </source>
</evidence>
<evidence type="ECO:0000256" key="2">
    <source>
        <dbReference type="ARBA" id="ARBA00005716"/>
    </source>
</evidence>
<evidence type="ECO:0000256" key="10">
    <source>
        <dbReference type="SAM" id="MobiDB-lite"/>
    </source>
</evidence>
<feature type="region of interest" description="Disordered" evidence="10">
    <location>
        <begin position="105"/>
        <end position="138"/>
    </location>
</feature>
<comment type="caution">
    <text evidence="11">The sequence shown here is derived from an EMBL/GenBank/DDBJ whole genome shotgun (WGS) entry which is preliminary data.</text>
</comment>
<dbReference type="InterPro" id="IPR019364">
    <property type="entry name" value="Mediatior_Med8_fun/met"/>
</dbReference>
<keyword evidence="4 9" id="KW-0805">Transcription regulation</keyword>
<evidence type="ECO:0000256" key="9">
    <source>
        <dbReference type="RuleBase" id="RU364144"/>
    </source>
</evidence>
<proteinExistence type="inferred from homology"/>
<dbReference type="EMBL" id="JBHFEH010000095">
    <property type="protein sequence ID" value="KAL2047750.1"/>
    <property type="molecule type" value="Genomic_DNA"/>
</dbReference>
<keyword evidence="7 9" id="KW-0539">Nucleus</keyword>
<gene>
    <name evidence="9" type="primary">MED8</name>
    <name evidence="11" type="ORF">ABVK25_011362</name>
</gene>
<keyword evidence="12" id="KW-1185">Reference proteome</keyword>
<reference evidence="11 12" key="1">
    <citation type="submission" date="2024-09" db="EMBL/GenBank/DDBJ databases">
        <title>Rethinking Asexuality: The Enigmatic Case of Functional Sexual Genes in Lepraria (Stereocaulaceae).</title>
        <authorList>
            <person name="Doellman M."/>
            <person name="Sun Y."/>
            <person name="Barcenas-Pena A."/>
            <person name="Lumbsch H.T."/>
            <person name="Grewe F."/>
        </authorList>
    </citation>
    <scope>NUCLEOTIDE SEQUENCE [LARGE SCALE GENOMIC DNA]</scope>
    <source>
        <strain evidence="11 12">Grewe 0041</strain>
    </source>
</reference>
<evidence type="ECO:0000256" key="8">
    <source>
        <dbReference type="ARBA" id="ARBA00031261"/>
    </source>
</evidence>
<comment type="similarity">
    <text evidence="2 9">Belongs to the Mediator complex subunit 8 family.</text>
</comment>
<evidence type="ECO:0000256" key="3">
    <source>
        <dbReference type="ARBA" id="ARBA00020637"/>
    </source>
</evidence>
<evidence type="ECO:0000256" key="5">
    <source>
        <dbReference type="ARBA" id="ARBA00023159"/>
    </source>
</evidence>
<dbReference type="PANTHER" id="PTHR13074:SF9">
    <property type="entry name" value="MEDIATOR OF RNA POLYMERASE II TRANSCRIPTION SUBUNIT 8"/>
    <property type="match status" value="1"/>
</dbReference>
<comment type="subunit">
    <text evidence="9">Component of the Mediator complex.</text>
</comment>
<sequence length="138" mass="15167">MTTLTSQDIKTLEQTRQRLSQLTNSLASLQYQIETTHPLPPWFSLHTLSQVISQNLLSVSTHLSIHSGLLSSLAAYPLPTYPGREKEPELNQLLRKKLEPHVEDWGEDGRKAGEELEDEVRGGCEGGDGAVGVGRHGG</sequence>
<dbReference type="Gene3D" id="6.10.250.2610">
    <property type="match status" value="1"/>
</dbReference>
<comment type="subcellular location">
    <subcellularLocation>
        <location evidence="1 9">Nucleus</location>
    </subcellularLocation>
</comment>
<keyword evidence="5 9" id="KW-0010">Activator</keyword>
<feature type="compositionally biased region" description="Gly residues" evidence="10">
    <location>
        <begin position="123"/>
        <end position="138"/>
    </location>
</feature>
<keyword evidence="6 9" id="KW-0804">Transcription</keyword>